<dbReference type="InterPro" id="IPR052709">
    <property type="entry name" value="Transposase-MT_Hybrid"/>
</dbReference>
<organism evidence="2 3">
    <name type="scientific">Capra hircus</name>
    <name type="common">Goat</name>
    <dbReference type="NCBI Taxonomy" id="9925"/>
    <lineage>
        <taxon>Eukaryota</taxon>
        <taxon>Metazoa</taxon>
        <taxon>Chordata</taxon>
        <taxon>Craniata</taxon>
        <taxon>Vertebrata</taxon>
        <taxon>Euteleostomi</taxon>
        <taxon>Mammalia</taxon>
        <taxon>Eutheria</taxon>
        <taxon>Laurasiatheria</taxon>
        <taxon>Artiodactyla</taxon>
        <taxon>Ruminantia</taxon>
        <taxon>Pecora</taxon>
        <taxon>Bovidae</taxon>
        <taxon>Caprinae</taxon>
        <taxon>Capra</taxon>
    </lineage>
</organism>
<dbReference type="STRING" id="9925.ENSCHIP00000031547"/>
<dbReference type="GO" id="GO:0003690">
    <property type="term" value="F:double-stranded DNA binding"/>
    <property type="evidence" value="ECO:0007669"/>
    <property type="project" value="TreeGrafter"/>
</dbReference>
<feature type="domain" description="Mos1 transposase HTH" evidence="1">
    <location>
        <begin position="77"/>
        <end position="117"/>
    </location>
</feature>
<dbReference type="InterPro" id="IPR041426">
    <property type="entry name" value="Mos1_HTH"/>
</dbReference>
<proteinExistence type="predicted"/>
<reference evidence="2" key="3">
    <citation type="submission" date="2025-09" db="UniProtKB">
        <authorList>
            <consortium name="Ensembl"/>
        </authorList>
    </citation>
    <scope>IDENTIFICATION</scope>
</reference>
<evidence type="ECO:0000259" key="1">
    <source>
        <dbReference type="Pfam" id="PF17906"/>
    </source>
</evidence>
<dbReference type="GO" id="GO:0003697">
    <property type="term" value="F:single-stranded DNA binding"/>
    <property type="evidence" value="ECO:0007669"/>
    <property type="project" value="TreeGrafter"/>
</dbReference>
<dbReference type="GO" id="GO:0006303">
    <property type="term" value="P:double-strand break repair via nonhomologous end joining"/>
    <property type="evidence" value="ECO:0007669"/>
    <property type="project" value="TreeGrafter"/>
</dbReference>
<dbReference type="Proteomes" id="UP000291000">
    <property type="component" value="Chromosome 9"/>
</dbReference>
<name>A0A452G4R7_CAPHI</name>
<keyword evidence="3" id="KW-1185">Reference proteome</keyword>
<dbReference type="GO" id="GO:0044547">
    <property type="term" value="F:DNA topoisomerase binding"/>
    <property type="evidence" value="ECO:0007669"/>
    <property type="project" value="TreeGrafter"/>
</dbReference>
<dbReference type="Pfam" id="PF17906">
    <property type="entry name" value="HTH_48"/>
    <property type="match status" value="1"/>
</dbReference>
<dbReference type="GO" id="GO:0044774">
    <property type="term" value="P:mitotic DNA integrity checkpoint signaling"/>
    <property type="evidence" value="ECO:0007669"/>
    <property type="project" value="TreeGrafter"/>
</dbReference>
<dbReference type="PANTHER" id="PTHR46060:SF2">
    <property type="entry name" value="HISTONE-LYSINE N-METHYLTRANSFERASE SETMAR"/>
    <property type="match status" value="1"/>
</dbReference>
<dbReference type="GO" id="GO:0031297">
    <property type="term" value="P:replication fork processing"/>
    <property type="evidence" value="ECO:0007669"/>
    <property type="project" value="TreeGrafter"/>
</dbReference>
<dbReference type="GO" id="GO:0015074">
    <property type="term" value="P:DNA integration"/>
    <property type="evidence" value="ECO:0007669"/>
    <property type="project" value="TreeGrafter"/>
</dbReference>
<dbReference type="GeneTree" id="ENSGT00440000033232"/>
<dbReference type="GO" id="GO:0005634">
    <property type="term" value="C:nucleus"/>
    <property type="evidence" value="ECO:0007669"/>
    <property type="project" value="TreeGrafter"/>
</dbReference>
<dbReference type="AlphaFoldDB" id="A0A452G4R7"/>
<evidence type="ECO:0000313" key="2">
    <source>
        <dbReference type="Ensembl" id="ENSCHIP00000031547.1"/>
    </source>
</evidence>
<dbReference type="GO" id="GO:0000793">
    <property type="term" value="C:condensed chromosome"/>
    <property type="evidence" value="ECO:0007669"/>
    <property type="project" value="TreeGrafter"/>
</dbReference>
<dbReference type="PANTHER" id="PTHR46060">
    <property type="entry name" value="MARINER MOS1 TRANSPOSASE-LIKE PROTEIN"/>
    <property type="match status" value="1"/>
</dbReference>
<dbReference type="InterPro" id="IPR036397">
    <property type="entry name" value="RNaseH_sf"/>
</dbReference>
<protein>
    <recommendedName>
        <fullName evidence="1">Mos1 transposase HTH domain-containing protein</fullName>
    </recommendedName>
</protein>
<dbReference type="GO" id="GO:0046975">
    <property type="term" value="F:histone H3K36 methyltransferase activity"/>
    <property type="evidence" value="ECO:0007669"/>
    <property type="project" value="TreeGrafter"/>
</dbReference>
<dbReference type="InterPro" id="IPR036388">
    <property type="entry name" value="WH-like_DNA-bd_sf"/>
</dbReference>
<dbReference type="Gene3D" id="3.30.420.10">
    <property type="entry name" value="Ribonuclease H-like superfamily/Ribonuclease H"/>
    <property type="match status" value="1"/>
</dbReference>
<reference evidence="2 3" key="1">
    <citation type="submission" date="2016-04" db="EMBL/GenBank/DDBJ databases">
        <title>Polished mammalian reference genomes with single-molecule sequencing and chromosome conformation capture applied to the Capra hircus genome.</title>
        <authorList>
            <person name="Bickhart D.M."/>
            <person name="Koren S."/>
            <person name="Rosen B."/>
            <person name="Hastie A."/>
            <person name="Liachko I."/>
            <person name="Sullivan S.T."/>
            <person name="Burton J."/>
            <person name="Sayre B.L."/>
            <person name="Huson H.J."/>
            <person name="Lee J."/>
            <person name="Lam E."/>
            <person name="Kelley C.M."/>
            <person name="Hutchison J.L."/>
            <person name="Zhou Y."/>
            <person name="Sun J."/>
            <person name="Crisa A."/>
            <person name="Schwartz J.C."/>
            <person name="Hammond J.A."/>
            <person name="Schroeder S.G."/>
            <person name="Liu G.E."/>
            <person name="Dunham M."/>
            <person name="Shendure J."/>
            <person name="Sonstegard T.S."/>
            <person name="Phillippy A.M."/>
            <person name="Van Tassell C.P."/>
            <person name="Smith T.P."/>
        </authorList>
    </citation>
    <scope>NUCLEOTIDE SEQUENCE [LARGE SCALE GENOMIC DNA]</scope>
</reference>
<evidence type="ECO:0000313" key="3">
    <source>
        <dbReference type="Proteomes" id="UP000291000"/>
    </source>
</evidence>
<accession>A0A452G4R7</accession>
<dbReference type="Gene3D" id="1.10.10.10">
    <property type="entry name" value="Winged helix-like DNA-binding domain superfamily/Winged helix DNA-binding domain"/>
    <property type="match status" value="1"/>
</dbReference>
<reference evidence="2" key="2">
    <citation type="submission" date="2025-08" db="UniProtKB">
        <authorList>
            <consortium name="Ensembl"/>
        </authorList>
    </citation>
    <scope>IDENTIFICATION</scope>
</reference>
<dbReference type="Ensembl" id="ENSCHIT00000039421.1">
    <property type="protein sequence ID" value="ENSCHIP00000031547.1"/>
    <property type="gene ID" value="ENSCHIG00000025858.1"/>
</dbReference>
<sequence length="342" mass="39335">MVQLSHLCITYGKTIALTIWTFVGKVISLPFNTLSRFVIVILPSSKRLLILWLQSPSALILEPKRMKSDKIINLKKFEFKMGCKAAETTCNINHTFSPGTANECTVQRWFKKFCKGDESLEDEECSDWSSEVDNDQLRAVIKADPLKTTQKIAKGLNVSHSIVIQHLKQIVKMKELNKWVPYELTKNQKNRRFEVLSSLIRCNSNEPFLDLIVTSPRHFPKRNFFMNTGETITSEKYAQQIDEIHQKLQCLQPVLVNRMVPVLLHDSARPHVAQPTLQKLNKLGYEVLHHLPCSPDLSPGKHFHNQLETENTFQDMGFYTTGVKKLISRWQKCVDCSGSYFD</sequence>
<dbReference type="GO" id="GO:0035861">
    <property type="term" value="C:site of double-strand break"/>
    <property type="evidence" value="ECO:0007669"/>
    <property type="project" value="TreeGrafter"/>
</dbReference>
<dbReference type="GO" id="GO:0000729">
    <property type="term" value="P:DNA double-strand break processing"/>
    <property type="evidence" value="ECO:0007669"/>
    <property type="project" value="TreeGrafter"/>
</dbReference>
<dbReference type="EMBL" id="LWLT01000012">
    <property type="status" value="NOT_ANNOTATED_CDS"/>
    <property type="molecule type" value="Genomic_DNA"/>
</dbReference>
<dbReference type="GO" id="GO:0000014">
    <property type="term" value="F:single-stranded DNA endodeoxyribonuclease activity"/>
    <property type="evidence" value="ECO:0007669"/>
    <property type="project" value="TreeGrafter"/>
</dbReference>
<dbReference type="GO" id="GO:0042800">
    <property type="term" value="F:histone H3K4 methyltransferase activity"/>
    <property type="evidence" value="ECO:0007669"/>
    <property type="project" value="TreeGrafter"/>
</dbReference>
<dbReference type="Gene3D" id="1.10.10.1450">
    <property type="match status" value="1"/>
</dbReference>
<dbReference type="Bgee" id="ENSCHIG00000025858">
    <property type="expression patterns" value="Expressed in thymus and 16 other cell types or tissues"/>
</dbReference>
<dbReference type="OMA" id="ANECTVQ"/>